<evidence type="ECO:0000256" key="1">
    <source>
        <dbReference type="SAM" id="MobiDB-lite"/>
    </source>
</evidence>
<proteinExistence type="predicted"/>
<feature type="compositionally biased region" description="Basic and acidic residues" evidence="1">
    <location>
        <begin position="87"/>
        <end position="107"/>
    </location>
</feature>
<protein>
    <recommendedName>
        <fullName evidence="2">BZIP domain-containing protein</fullName>
    </recommendedName>
</protein>
<organism evidence="3 4">
    <name type="scientific">Lymnaea stagnalis</name>
    <name type="common">Great pond snail</name>
    <name type="synonym">Helix stagnalis</name>
    <dbReference type="NCBI Taxonomy" id="6523"/>
    <lineage>
        <taxon>Eukaryota</taxon>
        <taxon>Metazoa</taxon>
        <taxon>Spiralia</taxon>
        <taxon>Lophotrochozoa</taxon>
        <taxon>Mollusca</taxon>
        <taxon>Gastropoda</taxon>
        <taxon>Heterobranchia</taxon>
        <taxon>Euthyneura</taxon>
        <taxon>Panpulmonata</taxon>
        <taxon>Hygrophila</taxon>
        <taxon>Lymnaeoidea</taxon>
        <taxon>Lymnaeidae</taxon>
        <taxon>Lymnaea</taxon>
    </lineage>
</organism>
<dbReference type="CDD" id="cd14686">
    <property type="entry name" value="bZIP"/>
    <property type="match status" value="1"/>
</dbReference>
<feature type="compositionally biased region" description="Basic residues" evidence="1">
    <location>
        <begin position="108"/>
        <end position="120"/>
    </location>
</feature>
<feature type="domain" description="BZIP" evidence="2">
    <location>
        <begin position="96"/>
        <end position="159"/>
    </location>
</feature>
<dbReference type="SUPFAM" id="SSF57959">
    <property type="entry name" value="Leucine zipper domain"/>
    <property type="match status" value="1"/>
</dbReference>
<name>A0AAV2HZL9_LYMST</name>
<keyword evidence="4" id="KW-1185">Reference proteome</keyword>
<evidence type="ECO:0000313" key="4">
    <source>
        <dbReference type="Proteomes" id="UP001497497"/>
    </source>
</evidence>
<evidence type="ECO:0000313" key="3">
    <source>
        <dbReference type="EMBL" id="CAL1539707.1"/>
    </source>
</evidence>
<dbReference type="Pfam" id="PF00170">
    <property type="entry name" value="bZIP_1"/>
    <property type="match status" value="1"/>
</dbReference>
<dbReference type="SMART" id="SM00338">
    <property type="entry name" value="BRLZ"/>
    <property type="match status" value="1"/>
</dbReference>
<accession>A0AAV2HZL9</accession>
<dbReference type="PROSITE" id="PS00036">
    <property type="entry name" value="BZIP_BASIC"/>
    <property type="match status" value="1"/>
</dbReference>
<dbReference type="Gene3D" id="1.20.5.170">
    <property type="match status" value="1"/>
</dbReference>
<feature type="compositionally biased region" description="Low complexity" evidence="1">
    <location>
        <begin position="515"/>
        <end position="524"/>
    </location>
</feature>
<dbReference type="InterPro" id="IPR004827">
    <property type="entry name" value="bZIP"/>
</dbReference>
<feature type="region of interest" description="Disordered" evidence="1">
    <location>
        <begin position="75"/>
        <end position="125"/>
    </location>
</feature>
<feature type="compositionally biased region" description="Low complexity" evidence="1">
    <location>
        <begin position="546"/>
        <end position="559"/>
    </location>
</feature>
<feature type="region of interest" description="Disordered" evidence="1">
    <location>
        <begin position="515"/>
        <end position="573"/>
    </location>
</feature>
<dbReference type="InterPro" id="IPR046347">
    <property type="entry name" value="bZIP_sf"/>
</dbReference>
<dbReference type="PROSITE" id="PS50217">
    <property type="entry name" value="BZIP"/>
    <property type="match status" value="1"/>
</dbReference>
<sequence>MTGTGQGMESNDSKEEFDATIEMLCAILPSNAFHTSAPDPRLERAWQETERTNQVTPILKEELRLRILTKRLKKGEPDIDTSSVEPKNYELTEEEKRKRERRKEQNRRAAKKCREKRKMKNLSDAEKSDLITKKNQKLKDDIMRLNHSNEVLFTFMRSHLQDDRCPHAKNASVDRDLLEALLGPDATAAGAVDIQPPEQSLPTRPAKHDGPRKRKYPFAPTGRVAQQVVRTSAPCSASLAAAEGPEEGGMPPTSSADHAARRGDLQPRSEFPALPVHGVSPLLHPGVDLNLSNHSPVDAALSHLSPMSLFTSTSQGSFSVSPNTMTHGHVAKTTLRVAEASGPGNSFSNLKPDDSVTDNGLSDTYAFHVISFTDQAGHHGATSSHSPTRAGVGEECEPPIYNMLQNVAGDGTRLSDLSMLAATSAELVVSSALFEGNMSLDFINSYLNDQTNGSQMSSCDGDLFNQTGPTSPMTPLSPNSPTFTLPPCSPNSLSADVPYLVNTFLPDALRELSSSVVSPAPSGGTPEPGTPLRPAMRRTSSTVSVPSPYGGLHLSSSSLSPPPSVPSPSSNGVPESPSILSGFVLCEDHRYIPQYSPVSSIISGVDQSPTRYADLSEEEYISSSCAKDGAC</sequence>
<dbReference type="EMBL" id="CAXITT010000352">
    <property type="protein sequence ID" value="CAL1539707.1"/>
    <property type="molecule type" value="Genomic_DNA"/>
</dbReference>
<feature type="region of interest" description="Disordered" evidence="1">
    <location>
        <begin position="190"/>
        <end position="218"/>
    </location>
</feature>
<dbReference type="GO" id="GO:0003700">
    <property type="term" value="F:DNA-binding transcription factor activity"/>
    <property type="evidence" value="ECO:0007669"/>
    <property type="project" value="InterPro"/>
</dbReference>
<evidence type="ECO:0000259" key="2">
    <source>
        <dbReference type="PROSITE" id="PS50217"/>
    </source>
</evidence>
<gene>
    <name evidence="3" type="ORF">GSLYS_00013440001</name>
</gene>
<feature type="region of interest" description="Disordered" evidence="1">
    <location>
        <begin position="235"/>
        <end position="262"/>
    </location>
</feature>
<reference evidence="3 4" key="1">
    <citation type="submission" date="2024-04" db="EMBL/GenBank/DDBJ databases">
        <authorList>
            <consortium name="Genoscope - CEA"/>
            <person name="William W."/>
        </authorList>
    </citation>
    <scope>NUCLEOTIDE SEQUENCE [LARGE SCALE GENOMIC DNA]</scope>
</reference>
<comment type="caution">
    <text evidence="3">The sequence shown here is derived from an EMBL/GenBank/DDBJ whole genome shotgun (WGS) entry which is preliminary data.</text>
</comment>
<dbReference type="AlphaFoldDB" id="A0AAV2HZL9"/>
<dbReference type="Proteomes" id="UP001497497">
    <property type="component" value="Unassembled WGS sequence"/>
</dbReference>